<dbReference type="VEuPathDB" id="FungiDB:CCM_08874"/>
<name>A0A2H4SJK1_CORMI</name>
<organism evidence="2 3">
    <name type="scientific">Cordyceps militaris</name>
    <name type="common">Caterpillar fungus</name>
    <name type="synonym">Clavaria militaris</name>
    <dbReference type="NCBI Taxonomy" id="73501"/>
    <lineage>
        <taxon>Eukaryota</taxon>
        <taxon>Fungi</taxon>
        <taxon>Dikarya</taxon>
        <taxon>Ascomycota</taxon>
        <taxon>Pezizomycotina</taxon>
        <taxon>Sordariomycetes</taxon>
        <taxon>Hypocreomycetidae</taxon>
        <taxon>Hypocreales</taxon>
        <taxon>Cordycipitaceae</taxon>
        <taxon>Cordyceps</taxon>
    </lineage>
</organism>
<dbReference type="Proteomes" id="UP000323067">
    <property type="component" value="Chromosome vii"/>
</dbReference>
<dbReference type="EMBL" id="CP023324">
    <property type="protein sequence ID" value="ATY63291.1"/>
    <property type="molecule type" value="Genomic_DNA"/>
</dbReference>
<evidence type="ECO:0000313" key="2">
    <source>
        <dbReference type="EMBL" id="ATY63291.1"/>
    </source>
</evidence>
<evidence type="ECO:0000256" key="1">
    <source>
        <dbReference type="SAM" id="MobiDB-lite"/>
    </source>
</evidence>
<gene>
    <name evidence="2" type="ORF">A9K55_009122</name>
</gene>
<evidence type="ECO:0000313" key="3">
    <source>
        <dbReference type="Proteomes" id="UP000323067"/>
    </source>
</evidence>
<reference evidence="2 3" key="1">
    <citation type="journal article" date="2017" name="BMC Genomics">
        <title>Chromosome level assembly and secondary metabolite potential of the parasitic fungus Cordyceps militaris.</title>
        <authorList>
            <person name="Kramer G.J."/>
            <person name="Nodwell J.R."/>
        </authorList>
    </citation>
    <scope>NUCLEOTIDE SEQUENCE [LARGE SCALE GENOMIC DNA]</scope>
    <source>
        <strain evidence="2 3">ATCC 34164</strain>
    </source>
</reference>
<protein>
    <submittedName>
        <fullName evidence="2">Uncharacterized protein</fullName>
    </submittedName>
</protein>
<feature type="region of interest" description="Disordered" evidence="1">
    <location>
        <begin position="1"/>
        <end position="78"/>
    </location>
</feature>
<feature type="compositionally biased region" description="Basic and acidic residues" evidence="1">
    <location>
        <begin position="43"/>
        <end position="53"/>
    </location>
</feature>
<dbReference type="AlphaFoldDB" id="A0A2H4SJK1"/>
<proteinExistence type="predicted"/>
<sequence length="124" mass="13486">MPSFGSGGNARSVGYTKTNNVRPRRHESFSGAPACVPLSPQEYSEKLDSDVKHATGTHTPSKTDGRRHRASHSIIDPIRECREPDSSYSYVHDPVHTLTCCIDLVALATFPAMRVGPVPQSPTV</sequence>
<accession>A0A2H4SJK1</accession>
<dbReference type="VEuPathDB" id="FungiDB:A9K55_009122"/>